<dbReference type="AlphaFoldDB" id="A0AAP1C6F7"/>
<proteinExistence type="predicted"/>
<evidence type="ECO:0000313" key="2">
    <source>
        <dbReference type="Proteomes" id="UP000056450"/>
    </source>
</evidence>
<dbReference type="EMBL" id="LOTQ01000003">
    <property type="protein sequence ID" value="KVA11931.1"/>
    <property type="molecule type" value="Genomic_DNA"/>
</dbReference>
<reference evidence="1 2" key="1">
    <citation type="submission" date="2015-11" db="EMBL/GenBank/DDBJ databases">
        <title>Expanding the genomic diversity of Burkholderia species for the development of highly accurate diagnostics.</title>
        <authorList>
            <person name="Sahl J."/>
            <person name="Keim P."/>
            <person name="Wagner D."/>
        </authorList>
    </citation>
    <scope>NUCLEOTIDE SEQUENCE [LARGE SCALE GENOMIC DNA]</scope>
    <source>
        <strain evidence="1 2">RF32-BP12</strain>
    </source>
</reference>
<name>A0AAP1C6F7_9BURK</name>
<accession>A0AAP1C6F7</accession>
<organism evidence="1 2">
    <name type="scientific">Burkholderia latens</name>
    <dbReference type="NCBI Taxonomy" id="488446"/>
    <lineage>
        <taxon>Bacteria</taxon>
        <taxon>Pseudomonadati</taxon>
        <taxon>Pseudomonadota</taxon>
        <taxon>Betaproteobacteria</taxon>
        <taxon>Burkholderiales</taxon>
        <taxon>Burkholderiaceae</taxon>
        <taxon>Burkholderia</taxon>
        <taxon>Burkholderia cepacia complex</taxon>
    </lineage>
</organism>
<gene>
    <name evidence="1" type="ORF">WI41_07560</name>
</gene>
<protein>
    <submittedName>
        <fullName evidence="1">Uncharacterized protein</fullName>
    </submittedName>
</protein>
<sequence>MIPGINWAIQFDLTLLREFLGSSCKACGAHEHPLMCSDVLHHADKFFDSLHIDRRFIILTVDSDFHLVLADLLRN</sequence>
<dbReference type="Proteomes" id="UP000056450">
    <property type="component" value="Unassembled WGS sequence"/>
</dbReference>
<evidence type="ECO:0000313" key="1">
    <source>
        <dbReference type="EMBL" id="KVA11931.1"/>
    </source>
</evidence>
<comment type="caution">
    <text evidence="1">The sequence shown here is derived from an EMBL/GenBank/DDBJ whole genome shotgun (WGS) entry which is preliminary data.</text>
</comment>